<feature type="region of interest" description="Disordered" evidence="1">
    <location>
        <begin position="207"/>
        <end position="296"/>
    </location>
</feature>
<protein>
    <submittedName>
        <fullName evidence="2">Uncharacterized protein</fullName>
    </submittedName>
</protein>
<gene>
    <name evidence="2" type="ORF">NIIDMKKI_51830</name>
</gene>
<sequence length="296" mass="31135">MQLARPVSSASLGDQRMTGITVDVLDRIHRLLRLSRHVPWDLWELDLLVRTTHLGGGAVNGPALVALRDAAQLQGRLNVPAETLATWFGDLPRQGRPDPADPARAAMSAYAALFANPAVLNPPDPAFATPGGGAITADHHPALLAALSVTESELTALLAKVGATFDIAHLSGLVRWATLARGLGMRAGELLALATLVESVVEDPFASPRRCWNSSTSATSSTPPESRPPNSTRCCTPGRTRRICPATTPPPTPRAPCGKACAPPPRIPAPGRPSATSPPPSGCQPSTPRCCWPELR</sequence>
<dbReference type="AlphaFoldDB" id="A0A7G1IGG7"/>
<feature type="compositionally biased region" description="Low complexity" evidence="1">
    <location>
        <begin position="214"/>
        <end position="232"/>
    </location>
</feature>
<feature type="compositionally biased region" description="Pro residues" evidence="1">
    <location>
        <begin position="262"/>
        <end position="282"/>
    </location>
</feature>
<organism evidence="2 3">
    <name type="scientific">Mycobacterium kansasii</name>
    <dbReference type="NCBI Taxonomy" id="1768"/>
    <lineage>
        <taxon>Bacteria</taxon>
        <taxon>Bacillati</taxon>
        <taxon>Actinomycetota</taxon>
        <taxon>Actinomycetes</taxon>
        <taxon>Mycobacteriales</taxon>
        <taxon>Mycobacteriaceae</taxon>
        <taxon>Mycobacterium</taxon>
    </lineage>
</organism>
<name>A0A7G1IGG7_MYCKA</name>
<evidence type="ECO:0000313" key="2">
    <source>
        <dbReference type="EMBL" id="BCI89977.1"/>
    </source>
</evidence>
<evidence type="ECO:0000313" key="3">
    <source>
        <dbReference type="Proteomes" id="UP000516380"/>
    </source>
</evidence>
<reference evidence="2 3" key="1">
    <citation type="submission" date="2020-07" db="EMBL/GenBank/DDBJ databases">
        <title>Mycobacterium kansasii (former subtype) with zoonotic potential isolated from diseased indoor pet cat, Japan.</title>
        <authorList>
            <person name="Fukano H."/>
            <person name="Terazono T."/>
            <person name="Hoshino Y."/>
        </authorList>
    </citation>
    <scope>NUCLEOTIDE SEQUENCE [LARGE SCALE GENOMIC DNA]</scope>
    <source>
        <strain evidence="2 3">Kuro-I</strain>
    </source>
</reference>
<dbReference type="EMBL" id="AP023343">
    <property type="protein sequence ID" value="BCI89977.1"/>
    <property type="molecule type" value="Genomic_DNA"/>
</dbReference>
<evidence type="ECO:0000256" key="1">
    <source>
        <dbReference type="SAM" id="MobiDB-lite"/>
    </source>
</evidence>
<proteinExistence type="predicted"/>
<keyword evidence="3" id="KW-1185">Reference proteome</keyword>
<accession>A0A7G1IGG7</accession>
<dbReference type="Proteomes" id="UP000516380">
    <property type="component" value="Chromosome"/>
</dbReference>